<keyword evidence="6" id="KW-0732">Signal</keyword>
<organism evidence="8 9">
    <name type="scientific">Microlunatus spumicola</name>
    <dbReference type="NCBI Taxonomy" id="81499"/>
    <lineage>
        <taxon>Bacteria</taxon>
        <taxon>Bacillati</taxon>
        <taxon>Actinomycetota</taxon>
        <taxon>Actinomycetes</taxon>
        <taxon>Propionibacteriales</taxon>
        <taxon>Propionibacteriaceae</taxon>
        <taxon>Microlunatus</taxon>
    </lineage>
</organism>
<name>A0ABP6WHB2_9ACTN</name>
<evidence type="ECO:0000256" key="4">
    <source>
        <dbReference type="ARBA" id="ARBA00023069"/>
    </source>
</evidence>
<dbReference type="EMBL" id="BAAAYR010000001">
    <property type="protein sequence ID" value="GAA3550124.1"/>
    <property type="molecule type" value="Genomic_DNA"/>
</dbReference>
<gene>
    <name evidence="8" type="ORF">GCM10022197_01190</name>
</gene>
<keyword evidence="5" id="KW-0966">Cell projection</keyword>
<dbReference type="PANTHER" id="PTHR46127">
    <property type="entry name" value="CILIA- AND FLAGELLA-ASSOCIATED PROTEIN 65"/>
    <property type="match status" value="1"/>
</dbReference>
<feature type="signal peptide" evidence="6">
    <location>
        <begin position="1"/>
        <end position="26"/>
    </location>
</feature>
<dbReference type="Pfam" id="PF15780">
    <property type="entry name" value="ASH"/>
    <property type="match status" value="1"/>
</dbReference>
<dbReference type="PROSITE" id="PS50231">
    <property type="entry name" value="RICIN_B_LECTIN"/>
    <property type="match status" value="1"/>
</dbReference>
<keyword evidence="4" id="KW-0969">Cilium</keyword>
<dbReference type="Pfam" id="PF22544">
    <property type="entry name" value="HYDIN_VesB_CFA65-like_Ig"/>
    <property type="match status" value="1"/>
</dbReference>
<protein>
    <recommendedName>
        <fullName evidence="7">Ricin B lectin domain-containing protein</fullName>
    </recommendedName>
</protein>
<dbReference type="NCBIfam" id="NF012200">
    <property type="entry name" value="choice_anch_D"/>
    <property type="match status" value="3"/>
</dbReference>
<dbReference type="Gene3D" id="2.80.10.50">
    <property type="match status" value="1"/>
</dbReference>
<evidence type="ECO:0000256" key="2">
    <source>
        <dbReference type="ARBA" id="ARBA00004496"/>
    </source>
</evidence>
<dbReference type="InterPro" id="IPR000772">
    <property type="entry name" value="Ricin_B_lectin"/>
</dbReference>
<accession>A0ABP6WHB2</accession>
<dbReference type="PANTHER" id="PTHR46127:SF1">
    <property type="entry name" value="CILIA- AND FLAGELLA-ASSOCIATED PROTEIN 65"/>
    <property type="match status" value="1"/>
</dbReference>
<evidence type="ECO:0000259" key="7">
    <source>
        <dbReference type="SMART" id="SM00458"/>
    </source>
</evidence>
<comment type="subcellular location">
    <subcellularLocation>
        <location evidence="1">Cell projection</location>
        <location evidence="1">Cilium</location>
    </subcellularLocation>
    <subcellularLocation>
        <location evidence="2">Cytoplasm</location>
    </subcellularLocation>
</comment>
<dbReference type="InterPro" id="IPR013783">
    <property type="entry name" value="Ig-like_fold"/>
</dbReference>
<dbReference type="Pfam" id="PF01011">
    <property type="entry name" value="PQQ"/>
    <property type="match status" value="1"/>
</dbReference>
<dbReference type="Pfam" id="PF00652">
    <property type="entry name" value="Ricin_B_lectin"/>
    <property type="match status" value="1"/>
</dbReference>
<evidence type="ECO:0000256" key="1">
    <source>
        <dbReference type="ARBA" id="ARBA00004138"/>
    </source>
</evidence>
<evidence type="ECO:0000256" key="5">
    <source>
        <dbReference type="ARBA" id="ARBA00023273"/>
    </source>
</evidence>
<dbReference type="InterPro" id="IPR031549">
    <property type="entry name" value="ASH"/>
</dbReference>
<evidence type="ECO:0000313" key="8">
    <source>
        <dbReference type="EMBL" id="GAA3550124.1"/>
    </source>
</evidence>
<dbReference type="InterPro" id="IPR053879">
    <property type="entry name" value="HYDIN_VesB_CFA65-like_Ig"/>
</dbReference>
<feature type="chain" id="PRO_5045038401" description="Ricin B lectin domain-containing protein" evidence="6">
    <location>
        <begin position="27"/>
        <end position="960"/>
    </location>
</feature>
<dbReference type="SMART" id="SM00458">
    <property type="entry name" value="RICIN"/>
    <property type="match status" value="1"/>
</dbReference>
<proteinExistence type="predicted"/>
<evidence type="ECO:0000256" key="3">
    <source>
        <dbReference type="ARBA" id="ARBA00022490"/>
    </source>
</evidence>
<dbReference type="SUPFAM" id="SSF50370">
    <property type="entry name" value="Ricin B-like lectins"/>
    <property type="match status" value="1"/>
</dbReference>
<dbReference type="InterPro" id="IPR002372">
    <property type="entry name" value="PQQ_rpt_dom"/>
</dbReference>
<dbReference type="Gene3D" id="2.130.10.10">
    <property type="entry name" value="YVTN repeat-like/Quinoprotein amine dehydrogenase"/>
    <property type="match status" value="1"/>
</dbReference>
<comment type="caution">
    <text evidence="8">The sequence shown here is derived from an EMBL/GenBank/DDBJ whole genome shotgun (WGS) entry which is preliminary data.</text>
</comment>
<sequence>MKPFPRPLRTVAAVALAGLVSASLVATGTTSADADVTTVSVNNMRTGWDANEPGLSPSDASAPDFGQLFATKLDGQIYAQPVVAKGVLLAVTEKDKAYGLDPVTGAIKWTRDVGPEWKASNIGCGDLVPTIGITSTPVVDQATGTAYFTAKVDDGKDGDHPHWYMHAIDITNGKERAGFPTTIKGAADNDKDHDFNPKTAMQRPGLLLLDGVVYAGFASHCDRQPYVGYVVGVDASSGKQTAMFATETGNSKAGAGIWQSGGGLVSDGPGQIIFATGNGVSPSPRKGKNPPDQLAESVVRVGVQKDGTLEATDFFSPVNNSNLDTDDADLGSGGPLAIPDGYGTADHPHLLVQVGKDGRVFLLDRDDLGGSGQKSGKKDDVLQTGGPYHGVWGYPSFWGGGSGYVYMTNNRGPLSAFKVGVSGSGKPALSRVGTSSARFGYTSGSPMVTSNGKNAGSALVWVVFSKGPAGDGGQLRAYDAVPNKGRLNLRYSAPIGTATKFSVPATTGGRVYVANRSGQVYGFGRPTTVALASTPTDFGMVAVKASVTKQVTVTAKRTVKLTKVRTDDPFTIGKVKLPVTIKKGESLTVPVTFKPTTPESESGAISFVTTTGTFAFDLHGAGTEDGLLSDPSTLDFGEVPTKGIVTLDASITNSGSTATTITGATGPKGPFSTDALPTTGTKLEAGNSVSVPISFEPTTAGKFTSTLVVKSSTGDVTLPITGTSIQGNAQLTITPGTLQFGSVQVGKTVTKNFDIKNTGNLLLTLTKAAPPTEPFEVPDPVSEGQQIEPGDVIHQSVTFTPTKEGSFDGTYSITGNDGQGAHLISVHGAAVAKPVSYAIQGLGDRCVDVRKGKDKNGTAVQLYNCNQTDSQTWVRDGDTLRSLGKCLDVKKGGTKNHTKVQLWNCNGSEAQSWSGGKDGSLVNAKSGKCLDIPKGVSKNKVQLQIWTCNGSDAQRWSLNS</sequence>
<evidence type="ECO:0000313" key="9">
    <source>
        <dbReference type="Proteomes" id="UP001500767"/>
    </source>
</evidence>
<dbReference type="InterPro" id="IPR011047">
    <property type="entry name" value="Quinoprotein_ADH-like_sf"/>
</dbReference>
<keyword evidence="9" id="KW-1185">Reference proteome</keyword>
<reference evidence="9" key="1">
    <citation type="journal article" date="2019" name="Int. J. Syst. Evol. Microbiol.">
        <title>The Global Catalogue of Microorganisms (GCM) 10K type strain sequencing project: providing services to taxonomists for standard genome sequencing and annotation.</title>
        <authorList>
            <consortium name="The Broad Institute Genomics Platform"/>
            <consortium name="The Broad Institute Genome Sequencing Center for Infectious Disease"/>
            <person name="Wu L."/>
            <person name="Ma J."/>
        </authorList>
    </citation>
    <scope>NUCLEOTIDE SEQUENCE [LARGE SCALE GENOMIC DNA]</scope>
    <source>
        <strain evidence="9">JCM 16540</strain>
    </source>
</reference>
<keyword evidence="3" id="KW-0963">Cytoplasm</keyword>
<evidence type="ECO:0000256" key="6">
    <source>
        <dbReference type="SAM" id="SignalP"/>
    </source>
</evidence>
<feature type="domain" description="Ricin B lectin" evidence="7">
    <location>
        <begin position="833"/>
        <end position="959"/>
    </location>
</feature>
<dbReference type="SUPFAM" id="SSF50998">
    <property type="entry name" value="Quinoprotein alcohol dehydrogenase-like"/>
    <property type="match status" value="1"/>
</dbReference>
<dbReference type="InterPro" id="IPR052614">
    <property type="entry name" value="CFAP65"/>
</dbReference>
<dbReference type="CDD" id="cd23451">
    <property type="entry name" value="beta-trefoil_Ricin_laminarinase"/>
    <property type="match status" value="1"/>
</dbReference>
<dbReference type="Gene3D" id="2.60.40.10">
    <property type="entry name" value="Immunoglobulins"/>
    <property type="match status" value="3"/>
</dbReference>
<dbReference type="RefSeq" id="WP_204912717.1">
    <property type="nucleotide sequence ID" value="NZ_BAAAYR010000001.1"/>
</dbReference>
<dbReference type="Proteomes" id="UP001500767">
    <property type="component" value="Unassembled WGS sequence"/>
</dbReference>
<dbReference type="InterPro" id="IPR015943">
    <property type="entry name" value="WD40/YVTN_repeat-like_dom_sf"/>
</dbReference>
<dbReference type="InterPro" id="IPR035992">
    <property type="entry name" value="Ricin_B-like_lectins"/>
</dbReference>